<name>A0A1H7U4U7_STRJI</name>
<sequence length="440" mass="48996">MARAAESARPDRLFEDPYAADFLRAAVASWVPGPEDRPRSRPEERSEAWVAMSAHLVLRTAWFDDYLREAVGPDGCCTQVVLLAAGLDARAFRLDWPAGVRLFELDLPEMVAFKERALAEKGARPRVERHVVTADLREDWAAPLRAAGFDPAQPTAWLVEGLLVYLEAADAAALLERIGELSAPGSRLSLVRDGSLRRTRELALHDPSMSAATRLWRGGLRQNHAQWLRRHGWLVHETGEAELRERYGSDRVMDGYGFLLAERPSLAERPRRPAARLLVLDPDGAVFLQRHHDAEVGPHWVLPGGGLHEGEDPLAGALRETAEETGWTDVVTGPELWRWEHDYHRGDVGLVRQHEVIFLASAPRRDPVGDLTESFAADGILGCRWFTPQELGEVTETLWPPQLVSLLADLRRDGPPATAVDLGYVPNHTGPDPEDRRDGH</sequence>
<organism evidence="9 10">
    <name type="scientific">Streptacidiphilus jiangxiensis</name>
    <dbReference type="NCBI Taxonomy" id="235985"/>
    <lineage>
        <taxon>Bacteria</taxon>
        <taxon>Bacillati</taxon>
        <taxon>Actinomycetota</taxon>
        <taxon>Actinomycetes</taxon>
        <taxon>Kitasatosporales</taxon>
        <taxon>Streptomycetaceae</taxon>
        <taxon>Streptacidiphilus</taxon>
    </lineage>
</organism>
<keyword evidence="10" id="KW-1185">Reference proteome</keyword>
<dbReference type="PROSITE" id="PS51462">
    <property type="entry name" value="NUDIX"/>
    <property type="match status" value="1"/>
</dbReference>
<dbReference type="EMBL" id="FOAZ01000015">
    <property type="protein sequence ID" value="SEL92011.1"/>
    <property type="molecule type" value="Genomic_DNA"/>
</dbReference>
<feature type="compositionally biased region" description="Basic and acidic residues" evidence="7">
    <location>
        <begin position="431"/>
        <end position="440"/>
    </location>
</feature>
<evidence type="ECO:0000256" key="6">
    <source>
        <dbReference type="ARBA" id="ARBA00022801"/>
    </source>
</evidence>
<dbReference type="GO" id="GO:0032259">
    <property type="term" value="P:methylation"/>
    <property type="evidence" value="ECO:0007669"/>
    <property type="project" value="UniProtKB-KW"/>
</dbReference>
<evidence type="ECO:0000256" key="7">
    <source>
        <dbReference type="SAM" id="MobiDB-lite"/>
    </source>
</evidence>
<keyword evidence="6" id="KW-0378">Hydrolase</keyword>
<proteinExistence type="inferred from homology"/>
<dbReference type="InterPro" id="IPR011610">
    <property type="entry name" value="SAM_mthyl_Trfase_ML2640-like"/>
</dbReference>
<dbReference type="PANTHER" id="PTHR43619:SF2">
    <property type="entry name" value="S-ADENOSYL-L-METHIONINE-DEPENDENT METHYLTRANSFERASES SUPERFAMILY PROTEIN"/>
    <property type="match status" value="1"/>
</dbReference>
<dbReference type="InterPro" id="IPR029063">
    <property type="entry name" value="SAM-dependent_MTases_sf"/>
</dbReference>
<dbReference type="SUPFAM" id="SSF53335">
    <property type="entry name" value="S-adenosyl-L-methionine-dependent methyltransferases"/>
    <property type="match status" value="1"/>
</dbReference>
<evidence type="ECO:0000313" key="9">
    <source>
        <dbReference type="EMBL" id="SEL92011.1"/>
    </source>
</evidence>
<evidence type="ECO:0000256" key="4">
    <source>
        <dbReference type="ARBA" id="ARBA00022679"/>
    </source>
</evidence>
<keyword evidence="4 9" id="KW-0808">Transferase</keyword>
<keyword evidence="5" id="KW-0949">S-adenosyl-L-methionine</keyword>
<dbReference type="PANTHER" id="PTHR43619">
    <property type="entry name" value="S-ADENOSYL-L-METHIONINE-DEPENDENT METHYLTRANSFERASE YKTD-RELATED"/>
    <property type="match status" value="1"/>
</dbReference>
<dbReference type="Gene3D" id="3.90.79.10">
    <property type="entry name" value="Nucleoside Triphosphate Pyrophosphohydrolase"/>
    <property type="match status" value="1"/>
</dbReference>
<evidence type="ECO:0000256" key="1">
    <source>
        <dbReference type="ARBA" id="ARBA00003907"/>
    </source>
</evidence>
<protein>
    <submittedName>
        <fullName evidence="9">Methyltransferase, TIGR00027 family</fullName>
    </submittedName>
</protein>
<dbReference type="NCBIfam" id="TIGR00027">
    <property type="entry name" value="mthyl_TIGR00027"/>
    <property type="match status" value="1"/>
</dbReference>
<evidence type="ECO:0000256" key="3">
    <source>
        <dbReference type="ARBA" id="ARBA00022603"/>
    </source>
</evidence>
<reference evidence="10" key="1">
    <citation type="submission" date="2016-10" db="EMBL/GenBank/DDBJ databases">
        <authorList>
            <person name="Varghese N."/>
        </authorList>
    </citation>
    <scope>NUCLEOTIDE SEQUENCE [LARGE SCALE GENOMIC DNA]</scope>
    <source>
        <strain evidence="10">DSM 45096 / BCRC 16803 / CGMCC 4.1857 / CIP 109030 / JCM 12277 / KCTC 19219 / NBRC 100920 / 33214</strain>
    </source>
</reference>
<dbReference type="eggNOG" id="COG1051">
    <property type="taxonomic scope" value="Bacteria"/>
</dbReference>
<dbReference type="AlphaFoldDB" id="A0A1H7U4U7"/>
<dbReference type="InterPro" id="IPR000086">
    <property type="entry name" value="NUDIX_hydrolase_dom"/>
</dbReference>
<dbReference type="CDD" id="cd04685">
    <property type="entry name" value="NUDIX_Hydrolase"/>
    <property type="match status" value="1"/>
</dbReference>
<dbReference type="GO" id="GO:0008168">
    <property type="term" value="F:methyltransferase activity"/>
    <property type="evidence" value="ECO:0007669"/>
    <property type="project" value="UniProtKB-KW"/>
</dbReference>
<evidence type="ECO:0000259" key="8">
    <source>
        <dbReference type="PROSITE" id="PS51462"/>
    </source>
</evidence>
<dbReference type="STRING" id="235985.SAMN05414137_11579"/>
<feature type="region of interest" description="Disordered" evidence="7">
    <location>
        <begin position="417"/>
        <end position="440"/>
    </location>
</feature>
<evidence type="ECO:0000256" key="2">
    <source>
        <dbReference type="ARBA" id="ARBA00008138"/>
    </source>
</evidence>
<dbReference type="GO" id="GO:0016787">
    <property type="term" value="F:hydrolase activity"/>
    <property type="evidence" value="ECO:0007669"/>
    <property type="project" value="UniProtKB-KW"/>
</dbReference>
<gene>
    <name evidence="9" type="ORF">SAMN05414137_11579</name>
</gene>
<dbReference type="Pfam" id="PF04072">
    <property type="entry name" value="LCM"/>
    <property type="match status" value="1"/>
</dbReference>
<dbReference type="InterPro" id="IPR015797">
    <property type="entry name" value="NUDIX_hydrolase-like_dom_sf"/>
</dbReference>
<comment type="function">
    <text evidence="1">Exhibits S-adenosyl-L-methionine-dependent methyltransferase activity.</text>
</comment>
<evidence type="ECO:0000256" key="5">
    <source>
        <dbReference type="ARBA" id="ARBA00022691"/>
    </source>
</evidence>
<dbReference type="SUPFAM" id="SSF55811">
    <property type="entry name" value="Nudix"/>
    <property type="match status" value="1"/>
</dbReference>
<accession>A0A1H7U4U7</accession>
<keyword evidence="3 9" id="KW-0489">Methyltransferase</keyword>
<dbReference type="Gene3D" id="3.40.50.150">
    <property type="entry name" value="Vaccinia Virus protein VP39"/>
    <property type="match status" value="1"/>
</dbReference>
<dbReference type="PROSITE" id="PS00893">
    <property type="entry name" value="NUDIX_BOX"/>
    <property type="match status" value="1"/>
</dbReference>
<comment type="similarity">
    <text evidence="2">Belongs to the UPF0677 family.</text>
</comment>
<dbReference type="InterPro" id="IPR007213">
    <property type="entry name" value="Ppm1/Ppm2/Tcmp"/>
</dbReference>
<dbReference type="Pfam" id="PF00293">
    <property type="entry name" value="NUDIX"/>
    <property type="match status" value="1"/>
</dbReference>
<dbReference type="eggNOG" id="COG3315">
    <property type="taxonomic scope" value="Bacteria"/>
</dbReference>
<evidence type="ECO:0000313" key="10">
    <source>
        <dbReference type="Proteomes" id="UP000183015"/>
    </source>
</evidence>
<feature type="domain" description="Nudix hydrolase" evidence="8">
    <location>
        <begin position="270"/>
        <end position="408"/>
    </location>
</feature>
<dbReference type="Proteomes" id="UP000183015">
    <property type="component" value="Unassembled WGS sequence"/>
</dbReference>
<dbReference type="InterPro" id="IPR020084">
    <property type="entry name" value="NUDIX_hydrolase_CS"/>
</dbReference>